<accession>A0A090WL18</accession>
<evidence type="ECO:0000313" key="4">
    <source>
        <dbReference type="Proteomes" id="UP000030184"/>
    </source>
</evidence>
<dbReference type="EMBL" id="BBNR01000017">
    <property type="protein sequence ID" value="GAL68162.1"/>
    <property type="molecule type" value="Genomic_DNA"/>
</dbReference>
<keyword evidence="4" id="KW-1185">Reference proteome</keyword>
<name>A0A090WL18_9FLAO</name>
<dbReference type="AlphaFoldDB" id="A0A090WL18"/>
<protein>
    <submittedName>
        <fullName evidence="1">Uncharacterized protein</fullName>
    </submittedName>
</protein>
<dbReference type="Proteomes" id="UP000029641">
    <property type="component" value="Unassembled WGS sequence"/>
</dbReference>
<evidence type="ECO:0000313" key="3">
    <source>
        <dbReference type="Proteomes" id="UP000029641"/>
    </source>
</evidence>
<organism evidence="1 3">
    <name type="scientific">Jejuia pallidilutea</name>
    <dbReference type="NCBI Taxonomy" id="504487"/>
    <lineage>
        <taxon>Bacteria</taxon>
        <taxon>Pseudomonadati</taxon>
        <taxon>Bacteroidota</taxon>
        <taxon>Flavobacteriia</taxon>
        <taxon>Flavobacteriales</taxon>
        <taxon>Flavobacteriaceae</taxon>
        <taxon>Jejuia</taxon>
    </lineage>
</organism>
<sequence>MSWVNIGALFILKCVLRAQDKENIKSKNKSLAQILVY</sequence>
<evidence type="ECO:0000313" key="2">
    <source>
        <dbReference type="EMBL" id="GAL89917.1"/>
    </source>
</evidence>
<dbReference type="EMBL" id="BBNY01000059">
    <property type="protein sequence ID" value="GAL89917.1"/>
    <property type="molecule type" value="Genomic_DNA"/>
</dbReference>
<reference evidence="4" key="1">
    <citation type="journal article" date="2014" name="Genome Announc.">
        <title>Draft Genome Sequence of Marine Flavobacterium Jejuia pallidilutea Strain 11shimoA1 and Pigmentation Mutants.</title>
        <authorList>
            <person name="Takatani N."/>
            <person name="Nakanishi M."/>
            <person name="Meirelles P."/>
            <person name="Mino S."/>
            <person name="Suda W."/>
            <person name="Oshima K."/>
            <person name="Hattori M."/>
            <person name="Ohkuma M."/>
            <person name="Hosokawa M."/>
            <person name="Miyashita K."/>
            <person name="Thompson F.L."/>
            <person name="Niwa A."/>
            <person name="Sawabe T."/>
            <person name="Sawabe T."/>
        </authorList>
    </citation>
    <scope>NUCLEOTIDE SEQUENCE [LARGE SCALE GENOMIC DNA]</scope>
    <source>
        <strain evidence="4">JCM 19538</strain>
    </source>
</reference>
<comment type="caution">
    <text evidence="1">The sequence shown here is derived from an EMBL/GenBank/DDBJ whole genome shotgun (WGS) entry which is preliminary data.</text>
</comment>
<gene>
    <name evidence="1" type="ORF">JCM19301_304</name>
    <name evidence="2" type="ORF">JCM19538_1567</name>
</gene>
<dbReference type="Proteomes" id="UP000030184">
    <property type="component" value="Unassembled WGS sequence"/>
</dbReference>
<proteinExistence type="predicted"/>
<evidence type="ECO:0000313" key="1">
    <source>
        <dbReference type="EMBL" id="GAL68162.1"/>
    </source>
</evidence>